<feature type="region of interest" description="Disordered" evidence="1">
    <location>
        <begin position="32"/>
        <end position="52"/>
    </location>
</feature>
<gene>
    <name evidence="2" type="ORF">GCK32_015892</name>
</gene>
<organism evidence="2 3">
    <name type="scientific">Trichostrongylus colubriformis</name>
    <name type="common">Black scour worm</name>
    <dbReference type="NCBI Taxonomy" id="6319"/>
    <lineage>
        <taxon>Eukaryota</taxon>
        <taxon>Metazoa</taxon>
        <taxon>Ecdysozoa</taxon>
        <taxon>Nematoda</taxon>
        <taxon>Chromadorea</taxon>
        <taxon>Rhabditida</taxon>
        <taxon>Rhabditina</taxon>
        <taxon>Rhabditomorpha</taxon>
        <taxon>Strongyloidea</taxon>
        <taxon>Trichostrongylidae</taxon>
        <taxon>Trichostrongylus</taxon>
    </lineage>
</organism>
<dbReference type="InterPro" id="IPR036736">
    <property type="entry name" value="ACP-like_sf"/>
</dbReference>
<dbReference type="AlphaFoldDB" id="A0AAN8IH91"/>
<evidence type="ECO:0000313" key="2">
    <source>
        <dbReference type="EMBL" id="KAK5970158.1"/>
    </source>
</evidence>
<proteinExistence type="predicted"/>
<evidence type="ECO:0000313" key="3">
    <source>
        <dbReference type="Proteomes" id="UP001331761"/>
    </source>
</evidence>
<accession>A0AAN8IH91</accession>
<feature type="compositionally biased region" description="Polar residues" evidence="1">
    <location>
        <begin position="33"/>
        <end position="46"/>
    </location>
</feature>
<evidence type="ECO:0000256" key="1">
    <source>
        <dbReference type="SAM" id="MobiDB-lite"/>
    </source>
</evidence>
<dbReference type="Gene3D" id="1.10.1200.10">
    <property type="entry name" value="ACP-like"/>
    <property type="match status" value="1"/>
</dbReference>
<comment type="caution">
    <text evidence="2">The sequence shown here is derived from an EMBL/GenBank/DDBJ whole genome shotgun (WGS) entry which is preliminary data.</text>
</comment>
<dbReference type="EMBL" id="WIXE01019283">
    <property type="protein sequence ID" value="KAK5970158.1"/>
    <property type="molecule type" value="Genomic_DNA"/>
</dbReference>
<dbReference type="Proteomes" id="UP001331761">
    <property type="component" value="Unassembled WGS sequence"/>
</dbReference>
<name>A0AAN8IH91_TRICO</name>
<sequence>MNCAYTAHYGVSRYSEGGNQFSLIQLGARQSAHKNSGPQVRSNPEQPTDDKTDFFKSGETLADDARLVVDTKFNIKADLKNTDVCKAPEVDESTILGSENCVEESFIFQTEYLSSSFTRDYLLLRLNSKSTFNSFGTTILCSDRTTIAESISFIQHSLGL</sequence>
<keyword evidence="3" id="KW-1185">Reference proteome</keyword>
<reference evidence="2 3" key="1">
    <citation type="submission" date="2019-10" db="EMBL/GenBank/DDBJ databases">
        <title>Assembly and Annotation for the nematode Trichostrongylus colubriformis.</title>
        <authorList>
            <person name="Martin J."/>
        </authorList>
    </citation>
    <scope>NUCLEOTIDE SEQUENCE [LARGE SCALE GENOMIC DNA]</scope>
    <source>
        <strain evidence="2">G859</strain>
        <tissue evidence="2">Whole worm</tissue>
    </source>
</reference>
<protein>
    <submittedName>
        <fullName evidence="2">Uncharacterized protein</fullName>
    </submittedName>
</protein>